<evidence type="ECO:0000256" key="2">
    <source>
        <dbReference type="SAM" id="Phobius"/>
    </source>
</evidence>
<name>A0A159Z0W9_9RHOB</name>
<proteinExistence type="predicted"/>
<sequence length="474" mass="50652">MTDATTNRPAGAGDNRPQAAGEGAGQNVVPLGGPKPPATHPLAADRPASGQVPRPGPPRGGPAVGHRGKLPVAQGTKNLPQPVPQMLPAPRSPAPRSPAPPPAAAPGSARLQPRHRGALAAFALLVLLPFAALVWYLWAVAEDQYASVTSFSVRREDQASPMEMLGGFAGLSTGSSSDTDILYAFIRSQDMVARIDARLDLRAMYGRPGLDPIFTLPAGATVEDLRDHWQRMVRVSYDQGDGIIELTALAFTPQGAQQLATAILDESTAMINDLSAAARADATRHAQDELDRAMARLQAARGALTGFRSTHRIVDPGADLQSQMGVINTLNTQLAEALIELDMLLQATDAADPRVRLRRDRIGVIEARIAAERGKLGAGSGGSEAYATVIGEFERLTVEREFAEQSYLSALAAHDVARAEAQRQNRYLAAHVRPTLAETAEYPQRLRIAAMAGLFLLLGWSVLTLIAWSIRDRR</sequence>
<dbReference type="GO" id="GO:0005886">
    <property type="term" value="C:plasma membrane"/>
    <property type="evidence" value="ECO:0007669"/>
    <property type="project" value="TreeGrafter"/>
</dbReference>
<dbReference type="InterPro" id="IPR050445">
    <property type="entry name" value="Bact_polysacc_biosynth/exp"/>
</dbReference>
<dbReference type="AlphaFoldDB" id="A0A159Z0W9"/>
<feature type="region of interest" description="Disordered" evidence="1">
    <location>
        <begin position="1"/>
        <end position="110"/>
    </location>
</feature>
<accession>A0A159Z0W9</accession>
<feature type="transmembrane region" description="Helical" evidence="2">
    <location>
        <begin position="448"/>
        <end position="470"/>
    </location>
</feature>
<evidence type="ECO:0000256" key="1">
    <source>
        <dbReference type="SAM" id="MobiDB-lite"/>
    </source>
</evidence>
<keyword evidence="2" id="KW-1133">Transmembrane helix</keyword>
<dbReference type="STRING" id="1335048.AKL17_0282"/>
<dbReference type="PATRIC" id="fig|1335048.3.peg.296"/>
<dbReference type="EMBL" id="CP012661">
    <property type="protein sequence ID" value="AMY67544.1"/>
    <property type="molecule type" value="Genomic_DNA"/>
</dbReference>
<dbReference type="PANTHER" id="PTHR32309">
    <property type="entry name" value="TYROSINE-PROTEIN KINASE"/>
    <property type="match status" value="1"/>
</dbReference>
<evidence type="ECO:0000313" key="4">
    <source>
        <dbReference type="Proteomes" id="UP000076128"/>
    </source>
</evidence>
<reference evidence="3 4" key="1">
    <citation type="submission" date="2015-09" db="EMBL/GenBank/DDBJ databases">
        <title>Complete genome sequence of Defluviimonas alba cai42t isolated from an oilfield in Xinjiang.</title>
        <authorList>
            <person name="Geng S."/>
            <person name="Pan X."/>
            <person name="Wu X."/>
        </authorList>
    </citation>
    <scope>NUCLEOTIDE SEQUENCE [LARGE SCALE GENOMIC DNA]</scope>
    <source>
        <strain evidence="4">cai42</strain>
    </source>
</reference>
<organism evidence="3 4">
    <name type="scientific">Frigidibacter mobilis</name>
    <dbReference type="NCBI Taxonomy" id="1335048"/>
    <lineage>
        <taxon>Bacteria</taxon>
        <taxon>Pseudomonadati</taxon>
        <taxon>Pseudomonadota</taxon>
        <taxon>Alphaproteobacteria</taxon>
        <taxon>Rhodobacterales</taxon>
        <taxon>Paracoccaceae</taxon>
        <taxon>Frigidibacter</taxon>
    </lineage>
</organism>
<protein>
    <submittedName>
        <fullName evidence="3">Capsule polysaccharide export protein</fullName>
    </submittedName>
</protein>
<dbReference type="Proteomes" id="UP000076128">
    <property type="component" value="Chromosome"/>
</dbReference>
<feature type="compositionally biased region" description="Pro residues" evidence="1">
    <location>
        <begin position="81"/>
        <end position="104"/>
    </location>
</feature>
<keyword evidence="2" id="KW-0812">Transmembrane</keyword>
<evidence type="ECO:0000313" key="3">
    <source>
        <dbReference type="EMBL" id="AMY67544.1"/>
    </source>
</evidence>
<dbReference type="GO" id="GO:0004713">
    <property type="term" value="F:protein tyrosine kinase activity"/>
    <property type="evidence" value="ECO:0007669"/>
    <property type="project" value="TreeGrafter"/>
</dbReference>
<dbReference type="RefSeq" id="WP_236937981.1">
    <property type="nucleotide sequence ID" value="NZ_CP012661.1"/>
</dbReference>
<gene>
    <name evidence="3" type="ORF">AKL17_0282</name>
</gene>
<keyword evidence="2" id="KW-0472">Membrane</keyword>
<feature type="transmembrane region" description="Helical" evidence="2">
    <location>
        <begin position="118"/>
        <end position="138"/>
    </location>
</feature>
<keyword evidence="4" id="KW-1185">Reference proteome</keyword>
<dbReference type="PANTHER" id="PTHR32309:SF13">
    <property type="entry name" value="FERRIC ENTEROBACTIN TRANSPORT PROTEIN FEPE"/>
    <property type="match status" value="1"/>
</dbReference>
<dbReference type="KEGG" id="daa:AKL17_0282"/>